<dbReference type="PANTHER" id="PTHR24072">
    <property type="entry name" value="RHO FAMILY GTPASE"/>
    <property type="match status" value="1"/>
</dbReference>
<evidence type="ECO:0000313" key="4">
    <source>
        <dbReference type="Proteomes" id="UP000472270"/>
    </source>
</evidence>
<dbReference type="GO" id="GO:0007264">
    <property type="term" value="P:small GTPase-mediated signal transduction"/>
    <property type="evidence" value="ECO:0007669"/>
    <property type="project" value="InterPro"/>
</dbReference>
<keyword evidence="4" id="KW-1185">Reference proteome</keyword>
<name>A0A673GA16_9TELE</name>
<protein>
    <submittedName>
        <fullName evidence="3">Uncharacterized protein</fullName>
    </submittedName>
</protein>
<organism evidence="3 4">
    <name type="scientific">Sinocyclocheilus rhinocerous</name>
    <dbReference type="NCBI Taxonomy" id="307959"/>
    <lineage>
        <taxon>Eukaryota</taxon>
        <taxon>Metazoa</taxon>
        <taxon>Chordata</taxon>
        <taxon>Craniata</taxon>
        <taxon>Vertebrata</taxon>
        <taxon>Euteleostomi</taxon>
        <taxon>Actinopterygii</taxon>
        <taxon>Neopterygii</taxon>
        <taxon>Teleostei</taxon>
        <taxon>Ostariophysi</taxon>
        <taxon>Cypriniformes</taxon>
        <taxon>Cyprinidae</taxon>
        <taxon>Cyprininae</taxon>
        <taxon>Sinocyclocheilus</taxon>
    </lineage>
</organism>
<dbReference type="Pfam" id="PF00071">
    <property type="entry name" value="Ras"/>
    <property type="match status" value="1"/>
</dbReference>
<dbReference type="GO" id="GO:0005525">
    <property type="term" value="F:GTP binding"/>
    <property type="evidence" value="ECO:0007669"/>
    <property type="project" value="UniProtKB-KW"/>
</dbReference>
<dbReference type="SUPFAM" id="SSF52540">
    <property type="entry name" value="P-loop containing nucleoside triphosphate hydrolases"/>
    <property type="match status" value="1"/>
</dbReference>
<dbReference type="PRINTS" id="PR00449">
    <property type="entry name" value="RASTRNSFRMNG"/>
</dbReference>
<proteinExistence type="predicted"/>
<dbReference type="InterPro" id="IPR003578">
    <property type="entry name" value="Small_GTPase_Rho"/>
</dbReference>
<reference evidence="3" key="2">
    <citation type="submission" date="2025-09" db="UniProtKB">
        <authorList>
            <consortium name="Ensembl"/>
        </authorList>
    </citation>
    <scope>IDENTIFICATION</scope>
</reference>
<keyword evidence="1" id="KW-0547">Nucleotide-binding</keyword>
<dbReference type="Proteomes" id="UP000472270">
    <property type="component" value="Unassembled WGS sequence"/>
</dbReference>
<evidence type="ECO:0000313" key="3">
    <source>
        <dbReference type="Ensembl" id="ENSSRHP00000009314.1"/>
    </source>
</evidence>
<dbReference type="AlphaFoldDB" id="A0A673GA16"/>
<dbReference type="Ensembl" id="ENSSRHT00000009605.1">
    <property type="protein sequence ID" value="ENSSRHP00000009314.1"/>
    <property type="gene ID" value="ENSSRHG00000005373.1"/>
</dbReference>
<reference evidence="3" key="1">
    <citation type="submission" date="2025-08" db="UniProtKB">
        <authorList>
            <consortium name="Ensembl"/>
        </authorList>
    </citation>
    <scope>IDENTIFICATION</scope>
</reference>
<keyword evidence="2" id="KW-0342">GTP-binding</keyword>
<accession>A0A673GA16</accession>
<dbReference type="Gene3D" id="3.40.50.300">
    <property type="entry name" value="P-loop containing nucleotide triphosphate hydrolases"/>
    <property type="match status" value="1"/>
</dbReference>
<dbReference type="InterPro" id="IPR001806">
    <property type="entry name" value="Small_GTPase"/>
</dbReference>
<dbReference type="InterPro" id="IPR027417">
    <property type="entry name" value="P-loop_NTPase"/>
</dbReference>
<dbReference type="GO" id="GO:0003924">
    <property type="term" value="F:GTPase activity"/>
    <property type="evidence" value="ECO:0007669"/>
    <property type="project" value="InterPro"/>
</dbReference>
<evidence type="ECO:0000256" key="2">
    <source>
        <dbReference type="ARBA" id="ARBA00023134"/>
    </source>
</evidence>
<evidence type="ECO:0000256" key="1">
    <source>
        <dbReference type="ARBA" id="ARBA00022741"/>
    </source>
</evidence>
<sequence>MRSKQSSAPQRHSPASAAVPERRVKCVLVGDAAVGKTSLVISYTSNGYPAEHIPTAFDNFTGELEIHTESSVLSSNLRTWCLICRFILQLYRLAYVSI</sequence>